<dbReference type="GO" id="GO:0016301">
    <property type="term" value="F:kinase activity"/>
    <property type="evidence" value="ECO:0007669"/>
    <property type="project" value="UniProtKB-KW"/>
</dbReference>
<organism evidence="3 4">
    <name type="scientific">Striga asiatica</name>
    <name type="common">Asiatic witchweed</name>
    <name type="synonym">Buchnera asiatica</name>
    <dbReference type="NCBI Taxonomy" id="4170"/>
    <lineage>
        <taxon>Eukaryota</taxon>
        <taxon>Viridiplantae</taxon>
        <taxon>Streptophyta</taxon>
        <taxon>Embryophyta</taxon>
        <taxon>Tracheophyta</taxon>
        <taxon>Spermatophyta</taxon>
        <taxon>Magnoliopsida</taxon>
        <taxon>eudicotyledons</taxon>
        <taxon>Gunneridae</taxon>
        <taxon>Pentapetalae</taxon>
        <taxon>asterids</taxon>
        <taxon>lamiids</taxon>
        <taxon>Lamiales</taxon>
        <taxon>Orobanchaceae</taxon>
        <taxon>Buchnereae</taxon>
        <taxon>Striga</taxon>
    </lineage>
</organism>
<keyword evidence="3" id="KW-0808">Transferase</keyword>
<dbReference type="AlphaFoldDB" id="A0A5A7R4Q3"/>
<proteinExistence type="predicted"/>
<dbReference type="SUPFAM" id="SSF56112">
    <property type="entry name" value="Protein kinase-like (PK-like)"/>
    <property type="match status" value="1"/>
</dbReference>
<evidence type="ECO:0000313" key="4">
    <source>
        <dbReference type="Proteomes" id="UP000325081"/>
    </source>
</evidence>
<dbReference type="EMBL" id="BKCP01009848">
    <property type="protein sequence ID" value="GER51707.1"/>
    <property type="molecule type" value="Genomic_DNA"/>
</dbReference>
<dbReference type="Gene3D" id="3.30.200.20">
    <property type="entry name" value="Phosphorylase Kinase, domain 1"/>
    <property type="match status" value="1"/>
</dbReference>
<gene>
    <name evidence="3" type="ORF">STAS_29112</name>
</gene>
<keyword evidence="4" id="KW-1185">Reference proteome</keyword>
<keyword evidence="3" id="KW-0418">Kinase</keyword>
<name>A0A5A7R4Q3_STRAF</name>
<evidence type="ECO:0000313" key="3">
    <source>
        <dbReference type="EMBL" id="GER51707.1"/>
    </source>
</evidence>
<evidence type="ECO:0000256" key="1">
    <source>
        <dbReference type="ARBA" id="ARBA00022741"/>
    </source>
</evidence>
<protein>
    <submittedName>
        <fullName evidence="3">Mitogen-activated protein kinase 1</fullName>
    </submittedName>
</protein>
<dbReference type="InterPro" id="IPR050117">
    <property type="entry name" value="MAPK"/>
</dbReference>
<dbReference type="Proteomes" id="UP000325081">
    <property type="component" value="Unassembled WGS sequence"/>
</dbReference>
<dbReference type="GO" id="GO:0005524">
    <property type="term" value="F:ATP binding"/>
    <property type="evidence" value="ECO:0007669"/>
    <property type="project" value="UniProtKB-KW"/>
</dbReference>
<reference evidence="4" key="1">
    <citation type="journal article" date="2019" name="Curr. Biol.">
        <title>Genome Sequence of Striga asiatica Provides Insight into the Evolution of Plant Parasitism.</title>
        <authorList>
            <person name="Yoshida S."/>
            <person name="Kim S."/>
            <person name="Wafula E.K."/>
            <person name="Tanskanen J."/>
            <person name="Kim Y.M."/>
            <person name="Honaas L."/>
            <person name="Yang Z."/>
            <person name="Spallek T."/>
            <person name="Conn C.E."/>
            <person name="Ichihashi Y."/>
            <person name="Cheong K."/>
            <person name="Cui S."/>
            <person name="Der J.P."/>
            <person name="Gundlach H."/>
            <person name="Jiao Y."/>
            <person name="Hori C."/>
            <person name="Ishida J.K."/>
            <person name="Kasahara H."/>
            <person name="Kiba T."/>
            <person name="Kim M.S."/>
            <person name="Koo N."/>
            <person name="Laohavisit A."/>
            <person name="Lee Y.H."/>
            <person name="Lumba S."/>
            <person name="McCourt P."/>
            <person name="Mortimer J.C."/>
            <person name="Mutuku J.M."/>
            <person name="Nomura T."/>
            <person name="Sasaki-Sekimoto Y."/>
            <person name="Seto Y."/>
            <person name="Wang Y."/>
            <person name="Wakatake T."/>
            <person name="Sakakibara H."/>
            <person name="Demura T."/>
            <person name="Yamaguchi S."/>
            <person name="Yoneyama K."/>
            <person name="Manabe R.I."/>
            <person name="Nelson D.C."/>
            <person name="Schulman A.H."/>
            <person name="Timko M.P."/>
            <person name="dePamphilis C.W."/>
            <person name="Choi D."/>
            <person name="Shirasu K."/>
        </authorList>
    </citation>
    <scope>NUCLEOTIDE SEQUENCE [LARGE SCALE GENOMIC DNA]</scope>
    <source>
        <strain evidence="4">cv. UVA1</strain>
    </source>
</reference>
<keyword evidence="1" id="KW-0547">Nucleotide-binding</keyword>
<dbReference type="PANTHER" id="PTHR24055">
    <property type="entry name" value="MITOGEN-ACTIVATED PROTEIN KINASE"/>
    <property type="match status" value="1"/>
</dbReference>
<accession>A0A5A7R4Q3</accession>
<sequence length="287" mass="32754">MDTKNTVLAVGVVCYFRRSNLEREKIVLLLQAASTFGPMVPTHRKRIMDTSPKEYFEFWLYLEIPCSCPHFLLDDCSSTALRACLLHLLSIQHSIIAGFNREVATFFFHQDEPIPSPLQKLCQCGLEAYNFLDFTIVSPKKLSVTVSSCTVGANLFDRCRSPYIRRQLSQRPPLSHDSLIVLLLLPLSIPALRLLLNLRMGSDPKESIATPCSRHFSKLTRNIETSEKVAIKKIHNAFKNRVDALRTLRENLQHENVIALKDAMLPNHKGSFKDVYLVYKLMDTDLH</sequence>
<evidence type="ECO:0000256" key="2">
    <source>
        <dbReference type="ARBA" id="ARBA00022840"/>
    </source>
</evidence>
<comment type="caution">
    <text evidence="3">The sequence shown here is derived from an EMBL/GenBank/DDBJ whole genome shotgun (WGS) entry which is preliminary data.</text>
</comment>
<dbReference type="InterPro" id="IPR011009">
    <property type="entry name" value="Kinase-like_dom_sf"/>
</dbReference>
<keyword evidence="2" id="KW-0067">ATP-binding</keyword>